<dbReference type="AlphaFoldDB" id="A0A166JIJ2"/>
<evidence type="ECO:0000256" key="1">
    <source>
        <dbReference type="SAM" id="MobiDB-lite"/>
    </source>
</evidence>
<organism evidence="2 3">
    <name type="scientific">Athelia psychrophila</name>
    <dbReference type="NCBI Taxonomy" id="1759441"/>
    <lineage>
        <taxon>Eukaryota</taxon>
        <taxon>Fungi</taxon>
        <taxon>Dikarya</taxon>
        <taxon>Basidiomycota</taxon>
        <taxon>Agaricomycotina</taxon>
        <taxon>Agaricomycetes</taxon>
        <taxon>Agaricomycetidae</taxon>
        <taxon>Atheliales</taxon>
        <taxon>Atheliaceae</taxon>
        <taxon>Athelia</taxon>
    </lineage>
</organism>
<dbReference type="Proteomes" id="UP000076532">
    <property type="component" value="Unassembled WGS sequence"/>
</dbReference>
<gene>
    <name evidence="2" type="ORF">FIBSPDRAFT_954088</name>
</gene>
<keyword evidence="3" id="KW-1185">Reference proteome</keyword>
<feature type="region of interest" description="Disordered" evidence="1">
    <location>
        <begin position="54"/>
        <end position="85"/>
    </location>
</feature>
<reference evidence="2 3" key="1">
    <citation type="journal article" date="2016" name="Mol. Biol. Evol.">
        <title>Comparative Genomics of Early-Diverging Mushroom-Forming Fungi Provides Insights into the Origins of Lignocellulose Decay Capabilities.</title>
        <authorList>
            <person name="Nagy L.G."/>
            <person name="Riley R."/>
            <person name="Tritt A."/>
            <person name="Adam C."/>
            <person name="Daum C."/>
            <person name="Floudas D."/>
            <person name="Sun H."/>
            <person name="Yadav J.S."/>
            <person name="Pangilinan J."/>
            <person name="Larsson K.H."/>
            <person name="Matsuura K."/>
            <person name="Barry K."/>
            <person name="Labutti K."/>
            <person name="Kuo R."/>
            <person name="Ohm R.A."/>
            <person name="Bhattacharya S.S."/>
            <person name="Shirouzu T."/>
            <person name="Yoshinaga Y."/>
            <person name="Martin F.M."/>
            <person name="Grigoriev I.V."/>
            <person name="Hibbett D.S."/>
        </authorList>
    </citation>
    <scope>NUCLEOTIDE SEQUENCE [LARGE SCALE GENOMIC DNA]</scope>
    <source>
        <strain evidence="2 3">CBS 109695</strain>
    </source>
</reference>
<proteinExistence type="predicted"/>
<accession>A0A166JIJ2</accession>
<evidence type="ECO:0000313" key="3">
    <source>
        <dbReference type="Proteomes" id="UP000076532"/>
    </source>
</evidence>
<feature type="compositionally biased region" description="Polar residues" evidence="1">
    <location>
        <begin position="73"/>
        <end position="85"/>
    </location>
</feature>
<protein>
    <submittedName>
        <fullName evidence="2">Uncharacterized protein</fullName>
    </submittedName>
</protein>
<dbReference type="EMBL" id="KV417551">
    <property type="protein sequence ID" value="KZP20895.1"/>
    <property type="molecule type" value="Genomic_DNA"/>
</dbReference>
<evidence type="ECO:0000313" key="2">
    <source>
        <dbReference type="EMBL" id="KZP20895.1"/>
    </source>
</evidence>
<sequence length="644" mass="70207">MRMRRSPIRAQSSLKSWILTKNRVDIGTNLTFGIERGVLHEVSPPELHELRDVLHPSQRTSRHAFERKARQLRPSSHSESNIPSPLLRRTTSSVVPSYIVLSSAREPRDLQSQALLARNIVTNLLLPTNPSTITTDSYLFLLGGNAPSTCFATGDGCLHHLVASIVLAAMKGEFDRQEAAADVEVLGRGWGWGSAGWELHQVQLDACAHPPVLIALIIPIVFSYALRLHTADPPLAPRPALAADQPHGLRGATCFPRPPLRYRLRTVARLWPPKDGGVADAAAIKGICIGRAESSVSIASYASSCDHPSHKSSEAFNRALFKQPSMWALISIIVVMSLRIPSPWFAVIWLQDEQRGLHLVTSRCFRERYLLVRRLGAAHTYNTRSLASCAISMPLLPDGPAMAYWVLTRGYIVNCMQFHVKRDCNVLDTHPTMTSVVFLRSGGAASPSHWTGGGFSRLGIGDNVGLDSEVALTSSLSLFITLGLRRSSSSSRKEGPVWTGNEHREATCSNAARSAPCPRTPVCPSGALVVQVQAPSDLVRLRVLPLALLYLFGMNTGKSVGAAPLDEADIDGFSAVNMDDGSAVVHINAWGNFALNRLGLTPVVSLICPMCREFPRYSAVTAYGYVSCEPRITNALSRKYKCPV</sequence>
<name>A0A166JIJ2_9AGAM</name>